<protein>
    <submittedName>
        <fullName evidence="4">Class II aldolase</fullName>
    </submittedName>
</protein>
<dbReference type="SMART" id="SM01007">
    <property type="entry name" value="Aldolase_II"/>
    <property type="match status" value="1"/>
</dbReference>
<keyword evidence="5" id="KW-1185">Reference proteome</keyword>
<dbReference type="Pfam" id="PF00596">
    <property type="entry name" value="Aldolase_II"/>
    <property type="match status" value="1"/>
</dbReference>
<proteinExistence type="predicted"/>
<keyword evidence="1" id="KW-0479">Metal-binding</keyword>
<dbReference type="InterPro" id="IPR050197">
    <property type="entry name" value="Aldolase_class_II_sugar_metab"/>
</dbReference>
<dbReference type="Gene3D" id="3.40.225.10">
    <property type="entry name" value="Class II aldolase/adducin N-terminal domain"/>
    <property type="match status" value="1"/>
</dbReference>
<dbReference type="InterPro" id="IPR001303">
    <property type="entry name" value="Aldolase_II/adducin_N"/>
</dbReference>
<sequence>MSGPGHLAQREAMIATARKMNASGLNQGTSGNLSQRVEGGFLLTPTGMDYDTLVPEDIVLMRFDGSHEGRREPSSEWRIHRDILASRPEVGAVLHAHSMFCTTLACVRRPIPAFHYMVTRAGGEDIRCAPYATFGTEELSRYAVEALEGRKACLLANHGMLTLGADLAGAYKLAVEVETLAAMYWRALQVGEPVLLDKAEMARVLEKFKTYGQQPEPRD</sequence>
<accession>A0ABY9X8J6</accession>
<organism evidence="4 5">
    <name type="scientific">Archangium minus</name>
    <dbReference type="NCBI Taxonomy" id="83450"/>
    <lineage>
        <taxon>Bacteria</taxon>
        <taxon>Pseudomonadati</taxon>
        <taxon>Myxococcota</taxon>
        <taxon>Myxococcia</taxon>
        <taxon>Myxococcales</taxon>
        <taxon>Cystobacterineae</taxon>
        <taxon>Archangiaceae</taxon>
        <taxon>Archangium</taxon>
    </lineage>
</organism>
<dbReference type="PANTHER" id="PTHR22789:SF0">
    <property type="entry name" value="3-OXO-TETRONATE 4-PHOSPHATE DECARBOXYLASE-RELATED"/>
    <property type="match status" value="1"/>
</dbReference>
<dbReference type="PANTHER" id="PTHR22789">
    <property type="entry name" value="FUCULOSE PHOSPHATE ALDOLASE"/>
    <property type="match status" value="1"/>
</dbReference>
<evidence type="ECO:0000259" key="3">
    <source>
        <dbReference type="SMART" id="SM01007"/>
    </source>
</evidence>
<evidence type="ECO:0000313" key="4">
    <source>
        <dbReference type="EMBL" id="WNG51726.1"/>
    </source>
</evidence>
<evidence type="ECO:0000313" key="5">
    <source>
        <dbReference type="Proteomes" id="UP001611383"/>
    </source>
</evidence>
<evidence type="ECO:0000256" key="1">
    <source>
        <dbReference type="ARBA" id="ARBA00022723"/>
    </source>
</evidence>
<dbReference type="InterPro" id="IPR036409">
    <property type="entry name" value="Aldolase_II/adducin_N_sf"/>
</dbReference>
<evidence type="ECO:0000256" key="2">
    <source>
        <dbReference type="ARBA" id="ARBA00023239"/>
    </source>
</evidence>
<dbReference type="RefSeq" id="WP_395812015.1">
    <property type="nucleotide sequence ID" value="NZ_CP043494.1"/>
</dbReference>
<dbReference type="SUPFAM" id="SSF53639">
    <property type="entry name" value="AraD/HMP-PK domain-like"/>
    <property type="match status" value="1"/>
</dbReference>
<dbReference type="Proteomes" id="UP001611383">
    <property type="component" value="Chromosome"/>
</dbReference>
<reference evidence="4 5" key="1">
    <citation type="submission" date="2019-08" db="EMBL/GenBank/DDBJ databases">
        <title>Archangium and Cystobacter genomes.</title>
        <authorList>
            <person name="Chen I.-C.K."/>
            <person name="Wielgoss S."/>
        </authorList>
    </citation>
    <scope>NUCLEOTIDE SEQUENCE [LARGE SCALE GENOMIC DNA]</scope>
    <source>
        <strain evidence="4 5">Cbm 6</strain>
    </source>
</reference>
<keyword evidence="2" id="KW-0456">Lyase</keyword>
<dbReference type="EMBL" id="CP043494">
    <property type="protein sequence ID" value="WNG51726.1"/>
    <property type="molecule type" value="Genomic_DNA"/>
</dbReference>
<gene>
    <name evidence="4" type="ORF">F0U60_52170</name>
</gene>
<feature type="domain" description="Class II aldolase/adducin N-terminal" evidence="3">
    <location>
        <begin position="11"/>
        <end position="185"/>
    </location>
</feature>
<name>A0ABY9X8J6_9BACT</name>